<feature type="signal peptide" evidence="1">
    <location>
        <begin position="1"/>
        <end position="30"/>
    </location>
</feature>
<dbReference type="EMBL" id="CABPSM010000013">
    <property type="protein sequence ID" value="VVE38153.1"/>
    <property type="molecule type" value="Genomic_DNA"/>
</dbReference>
<evidence type="ECO:0000313" key="3">
    <source>
        <dbReference type="Proteomes" id="UP000343317"/>
    </source>
</evidence>
<feature type="chain" id="PRO_5023150364" description="Outer membrane porin, OprD family" evidence="1">
    <location>
        <begin position="31"/>
        <end position="436"/>
    </location>
</feature>
<reference evidence="2 3" key="1">
    <citation type="submission" date="2019-08" db="EMBL/GenBank/DDBJ databases">
        <authorList>
            <person name="Peeters C."/>
        </authorList>
    </citation>
    <scope>NUCLEOTIDE SEQUENCE [LARGE SCALE GENOMIC DNA]</scope>
    <source>
        <strain evidence="2 3">LMG 31112</strain>
    </source>
</reference>
<dbReference type="AlphaFoldDB" id="A0A5E4XPJ3"/>
<dbReference type="RefSeq" id="WP_150622284.1">
    <property type="nucleotide sequence ID" value="NZ_CABPSM010000013.1"/>
</dbReference>
<name>A0A5E4XPJ3_9BURK</name>
<dbReference type="InterPro" id="IPR023614">
    <property type="entry name" value="Porin_dom_sf"/>
</dbReference>
<accession>A0A5E4XPJ3</accession>
<keyword evidence="3" id="KW-1185">Reference proteome</keyword>
<evidence type="ECO:0008006" key="4">
    <source>
        <dbReference type="Google" id="ProtNLM"/>
    </source>
</evidence>
<gene>
    <name evidence="2" type="ORF">PHO31112_04002</name>
</gene>
<keyword evidence="1" id="KW-0732">Signal</keyword>
<protein>
    <recommendedName>
        <fullName evidence="4">Outer membrane porin, OprD family</fullName>
    </recommendedName>
</protein>
<dbReference type="Gene3D" id="2.40.160.10">
    <property type="entry name" value="Porin"/>
    <property type="match status" value="1"/>
</dbReference>
<dbReference type="Proteomes" id="UP000343317">
    <property type="component" value="Unassembled WGS sequence"/>
</dbReference>
<proteinExistence type="predicted"/>
<organism evidence="2 3">
    <name type="scientific">Pandoraea horticolens</name>
    <dbReference type="NCBI Taxonomy" id="2508298"/>
    <lineage>
        <taxon>Bacteria</taxon>
        <taxon>Pseudomonadati</taxon>
        <taxon>Pseudomonadota</taxon>
        <taxon>Betaproteobacteria</taxon>
        <taxon>Burkholderiales</taxon>
        <taxon>Burkholderiaceae</taxon>
        <taxon>Pandoraea</taxon>
    </lineage>
</organism>
<evidence type="ECO:0000313" key="2">
    <source>
        <dbReference type="EMBL" id="VVE38153.1"/>
    </source>
</evidence>
<sequence length="436" mass="47740">MNVKSEATHCRSMFPWLATALIVAPTFVSAQVLETWQPPEASSLAGLFTEGHVSGDVRAFYYGAHNAFYNKGLNQNTINYGGGLTLQSASLYGISFGVSAYASRSLLHPSDTSRVDGSLGPSFTTLGEAYVQYRKSLFTATAGNQSFDVPFISPYDYRIAPQLFQGVLGRYGTKDNYIEAFRMFRWKSWTSDSFTDRTAYNSDFDGGSTIGMNGTPGFYGAGGAGKQSFGAYGVDGQAWYVNYMNYARMFYADGHVSLNEGVLQPYAGIQVAYENGGDSNLLGRIRSQVYGFQVGVKHNSLNVSLGYDYTRPDANAYQNGSLVTPYAHNMSSGPFFAQPFITSTQDLGAGRAYGLSISGKPVDNLTLGTQYSFMDLVSTPGAPSLNQSEYLVYVMYNFQGKLKGFSIVDFFAYQSSPAKPAKFFQNRLQLQYAWGQ</sequence>
<evidence type="ECO:0000256" key="1">
    <source>
        <dbReference type="SAM" id="SignalP"/>
    </source>
</evidence>